<dbReference type="AlphaFoldDB" id="A0AAV7WXQ7"/>
<comment type="caution">
    <text evidence="1">The sequence shown here is derived from an EMBL/GenBank/DDBJ whole genome shotgun (WGS) entry which is preliminary data.</text>
</comment>
<dbReference type="Gene3D" id="3.60.10.10">
    <property type="entry name" value="Endonuclease/exonuclease/phosphatase"/>
    <property type="match status" value="1"/>
</dbReference>
<gene>
    <name evidence="1" type="ORF">NDU88_005249</name>
</gene>
<evidence type="ECO:0000313" key="2">
    <source>
        <dbReference type="Proteomes" id="UP001066276"/>
    </source>
</evidence>
<organism evidence="1 2">
    <name type="scientific">Pleurodeles waltl</name>
    <name type="common">Iberian ribbed newt</name>
    <dbReference type="NCBI Taxonomy" id="8319"/>
    <lineage>
        <taxon>Eukaryota</taxon>
        <taxon>Metazoa</taxon>
        <taxon>Chordata</taxon>
        <taxon>Craniata</taxon>
        <taxon>Vertebrata</taxon>
        <taxon>Euteleostomi</taxon>
        <taxon>Amphibia</taxon>
        <taxon>Batrachia</taxon>
        <taxon>Caudata</taxon>
        <taxon>Salamandroidea</taxon>
        <taxon>Salamandridae</taxon>
        <taxon>Pleurodelinae</taxon>
        <taxon>Pleurodeles</taxon>
    </lineage>
</organism>
<dbReference type="InterPro" id="IPR036691">
    <property type="entry name" value="Endo/exonu/phosph_ase_sf"/>
</dbReference>
<evidence type="ECO:0000313" key="1">
    <source>
        <dbReference type="EMBL" id="KAJ1217656.1"/>
    </source>
</evidence>
<protein>
    <submittedName>
        <fullName evidence="1">Uncharacterized protein</fullName>
    </submittedName>
</protein>
<proteinExistence type="predicted"/>
<keyword evidence="2" id="KW-1185">Reference proteome</keyword>
<accession>A0AAV7WXQ7</accession>
<dbReference type="EMBL" id="JANPWB010000001">
    <property type="protein sequence ID" value="KAJ1217656.1"/>
    <property type="molecule type" value="Genomic_DNA"/>
</dbReference>
<name>A0AAV7WXQ7_PLEWA</name>
<sequence length="94" mass="10388">MVEWGPRECGRIGGRMAVSAWRAAVAARQGRNDPLGLRKDIIIVTWKVRGLGALSKRTRVHARLKRLGVHIAILQETHMLEGDFATCARNGEAC</sequence>
<reference evidence="1" key="1">
    <citation type="journal article" date="2022" name="bioRxiv">
        <title>Sequencing and chromosome-scale assembly of the giantPleurodeles waltlgenome.</title>
        <authorList>
            <person name="Brown T."/>
            <person name="Elewa A."/>
            <person name="Iarovenko S."/>
            <person name="Subramanian E."/>
            <person name="Araus A.J."/>
            <person name="Petzold A."/>
            <person name="Susuki M."/>
            <person name="Suzuki K.-i.T."/>
            <person name="Hayashi T."/>
            <person name="Toyoda A."/>
            <person name="Oliveira C."/>
            <person name="Osipova E."/>
            <person name="Leigh N.D."/>
            <person name="Simon A."/>
            <person name="Yun M.H."/>
        </authorList>
    </citation>
    <scope>NUCLEOTIDE SEQUENCE</scope>
    <source>
        <strain evidence="1">20211129_DDA</strain>
        <tissue evidence="1">Liver</tissue>
    </source>
</reference>
<dbReference type="Proteomes" id="UP001066276">
    <property type="component" value="Chromosome 1_1"/>
</dbReference>